<dbReference type="SMART" id="SM00032">
    <property type="entry name" value="CCP"/>
    <property type="match status" value="2"/>
</dbReference>
<feature type="compositionally biased region" description="Polar residues" evidence="7">
    <location>
        <begin position="695"/>
        <end position="704"/>
    </location>
</feature>
<feature type="domain" description="EGF-like" evidence="9">
    <location>
        <begin position="920"/>
        <end position="957"/>
    </location>
</feature>
<dbReference type="CDD" id="cd00054">
    <property type="entry name" value="EGF_CA"/>
    <property type="match status" value="2"/>
</dbReference>
<dbReference type="InterPro" id="IPR000436">
    <property type="entry name" value="Sushi_SCR_CCP_dom"/>
</dbReference>
<feature type="domain" description="EGF-like" evidence="9">
    <location>
        <begin position="970"/>
        <end position="1008"/>
    </location>
</feature>
<dbReference type="PROSITE" id="PS50026">
    <property type="entry name" value="EGF_3"/>
    <property type="match status" value="3"/>
</dbReference>
<keyword evidence="6" id="KW-0768">Sushi</keyword>
<dbReference type="SMART" id="SM00179">
    <property type="entry name" value="EGF_CA"/>
    <property type="match status" value="2"/>
</dbReference>
<comment type="caution">
    <text evidence="11">The sequence shown here is derived from an EMBL/GenBank/DDBJ whole genome shotgun (WGS) entry which is preliminary data.</text>
</comment>
<keyword evidence="8" id="KW-0472">Membrane</keyword>
<dbReference type="InterPro" id="IPR000742">
    <property type="entry name" value="EGF"/>
</dbReference>
<evidence type="ECO:0008006" key="13">
    <source>
        <dbReference type="Google" id="ProtNLM"/>
    </source>
</evidence>
<name>A0AAD8ZXT7_9TELE</name>
<feature type="region of interest" description="Disordered" evidence="7">
    <location>
        <begin position="695"/>
        <end position="750"/>
    </location>
</feature>
<dbReference type="PROSITE" id="PS01187">
    <property type="entry name" value="EGF_CA"/>
    <property type="match status" value="1"/>
</dbReference>
<evidence type="ECO:0000313" key="12">
    <source>
        <dbReference type="Proteomes" id="UP001239994"/>
    </source>
</evidence>
<dbReference type="PROSITE" id="PS50923">
    <property type="entry name" value="SUSHI"/>
    <property type="match status" value="2"/>
</dbReference>
<dbReference type="InterPro" id="IPR000152">
    <property type="entry name" value="EGF-type_Asp/Asn_hydroxyl_site"/>
</dbReference>
<keyword evidence="3" id="KW-0677">Repeat</keyword>
<dbReference type="PANTHER" id="PTHR24051">
    <property type="entry name" value="SUSHI DOMAIN-CONTAINING PROTEIN 1"/>
    <property type="match status" value="1"/>
</dbReference>
<evidence type="ECO:0000256" key="8">
    <source>
        <dbReference type="SAM" id="Phobius"/>
    </source>
</evidence>
<comment type="caution">
    <text evidence="5">Lacks conserved residue(s) required for the propagation of feature annotation.</text>
</comment>
<proteinExistence type="predicted"/>
<keyword evidence="2" id="KW-0732">Signal</keyword>
<evidence type="ECO:0000259" key="9">
    <source>
        <dbReference type="PROSITE" id="PS50026"/>
    </source>
</evidence>
<dbReference type="Gene3D" id="3.10.129.10">
    <property type="entry name" value="Hotdog Thioesterase"/>
    <property type="match status" value="2"/>
</dbReference>
<keyword evidence="4" id="KW-1015">Disulfide bond</keyword>
<dbReference type="GO" id="GO:0030855">
    <property type="term" value="P:epithelial cell differentiation"/>
    <property type="evidence" value="ECO:0007669"/>
    <property type="project" value="UniProtKB-ARBA"/>
</dbReference>
<dbReference type="InterPro" id="IPR051622">
    <property type="entry name" value="R-tyr_protein_phosphatases"/>
</dbReference>
<gene>
    <name evidence="11" type="ORF">P4O66_005431</name>
</gene>
<evidence type="ECO:0000256" key="1">
    <source>
        <dbReference type="ARBA" id="ARBA00022536"/>
    </source>
</evidence>
<feature type="domain" description="Sushi" evidence="10">
    <location>
        <begin position="1022"/>
        <end position="1081"/>
    </location>
</feature>
<feature type="domain" description="EGF-like" evidence="9">
    <location>
        <begin position="879"/>
        <end position="919"/>
    </location>
</feature>
<evidence type="ECO:0000256" key="2">
    <source>
        <dbReference type="ARBA" id="ARBA00022729"/>
    </source>
</evidence>
<evidence type="ECO:0000256" key="4">
    <source>
        <dbReference type="ARBA" id="ARBA00023157"/>
    </source>
</evidence>
<feature type="compositionally biased region" description="Basic and acidic residues" evidence="7">
    <location>
        <begin position="705"/>
        <end position="715"/>
    </location>
</feature>
<evidence type="ECO:0000256" key="6">
    <source>
        <dbReference type="PROSITE-ProRule" id="PRU00302"/>
    </source>
</evidence>
<sequence length="1143" mass="125701">MDTFFATIAVVGTGCLSYFFYIHFYTSHFLFTTTTVFDWKRRLPSYVYLLIRYISRSVWKKRGQLTEKNTNDELAFSMINCRYEATSLRRYCSAVGYGGDYPDSEFRDIPLLYPEFLFARLLNMVVCSDRFKLNPRGLVRVCETVQLLQPLDELKRGTFSLQVEVMEYRSVSGGVEVVLRLSAKSLQQGELVWTSILTLLSPRAAYTHTLQLDAQDAEGMCVRCVKVAVPWWAGVGGVCSEHVLPVPVSVLGYGCPTSLWSLSRCLAETEKLKGAEAVRAPLTLTVRYTHPLSLPKAVNIRISETTAGPDTQPCRNYVLHMEDQRTGALLLMGAIERLYEATSLRRYCSAVGYGGDYPDSEFRDIPLLYPEFLFARLLNMVVCSDRFKLNPRGLVRVCETVQLLQPLDELKRGTFSLQVEVMEYRSVSGGVEVVLRLSAKSLQQGELVWTSILTLLSPRAAYTHTLQLDAQDAEGMCVRCVKVAVPWWAGVGGVCSEHVLPVPVSVLGYGCPTSLWSLSRCLAETEKLKGAEAVRAPLTLTVRYTHPLSLPKAVNIRISETTAGPDTQPCRNYVLHMEDQRTAQPRQCSYLLIAQSLLISPAHVEVLECGFSAVPEALTQNLMNRLLSSTEHAPKSTMLFLDARRTVQNLPLTSVVTTLEELSAQRSSHLDREANVCDRQDGVCDDTVLRSMSNGLRQMDSNEQLDVRRAGEIHPTRGRSQCGEGRSQNDFSEAESSMADGGEESVERSSSVGVSCEDTCMLGFTQVDACDSIALIDEDDDDVSLRERTVTDVSVAEGNAAELVCGRITSISLASSHSISQMSEGLATGREEGEEDEAEVVSVRMRDEGNTAVMNSAVSITVFILLTTAIAIMTGVGAEVDVCASCHANATCEDKTDGTGGKVCNCMYGFVGNGRTHCQDKDECQLGRICGDHSTCHNTHGSYYCTCVSGYTPTNHKAVFIPNDGTYCHDVDECEVENICGEGGVCMNKEGDFSCTCQIGYTVQKGFEPFQPLRDKAYCEMVDCGAPPVVQHAVQLSPSNTHYGSTVQFGCADGFVWRNGVNTTVCGPDGRWSGPSLHCEAVNCSEPRFFPHSHHLWSGSSQLGSVVHYVCHVGFYNAGTQSTSVCSALGRWSAIDFRCRVCV</sequence>
<dbReference type="Pfam" id="PF00084">
    <property type="entry name" value="Sushi"/>
    <property type="match status" value="2"/>
</dbReference>
<dbReference type="Gene3D" id="2.10.25.10">
    <property type="entry name" value="Laminin"/>
    <property type="match status" value="2"/>
</dbReference>
<feature type="domain" description="Sushi" evidence="10">
    <location>
        <begin position="1082"/>
        <end position="1141"/>
    </location>
</feature>
<dbReference type="Pfam" id="PF07645">
    <property type="entry name" value="EGF_CA"/>
    <property type="match status" value="2"/>
</dbReference>
<reference evidence="11" key="1">
    <citation type="submission" date="2023-03" db="EMBL/GenBank/DDBJ databases">
        <title>Electrophorus voltai genome.</title>
        <authorList>
            <person name="Bian C."/>
        </authorList>
    </citation>
    <scope>NUCLEOTIDE SEQUENCE</scope>
    <source>
        <strain evidence="11">CB-2022</strain>
        <tissue evidence="11">Muscle</tissue>
    </source>
</reference>
<evidence type="ECO:0000256" key="3">
    <source>
        <dbReference type="ARBA" id="ARBA00022737"/>
    </source>
</evidence>
<dbReference type="PROSITE" id="PS00010">
    <property type="entry name" value="ASX_HYDROXYL"/>
    <property type="match status" value="2"/>
</dbReference>
<evidence type="ECO:0000256" key="5">
    <source>
        <dbReference type="PROSITE-ProRule" id="PRU00076"/>
    </source>
</evidence>
<organism evidence="11 12">
    <name type="scientific">Electrophorus voltai</name>
    <dbReference type="NCBI Taxonomy" id="2609070"/>
    <lineage>
        <taxon>Eukaryota</taxon>
        <taxon>Metazoa</taxon>
        <taxon>Chordata</taxon>
        <taxon>Craniata</taxon>
        <taxon>Vertebrata</taxon>
        <taxon>Euteleostomi</taxon>
        <taxon>Actinopterygii</taxon>
        <taxon>Neopterygii</taxon>
        <taxon>Teleostei</taxon>
        <taxon>Ostariophysi</taxon>
        <taxon>Gymnotiformes</taxon>
        <taxon>Gymnotoidei</taxon>
        <taxon>Gymnotidae</taxon>
        <taxon>Electrophorus</taxon>
    </lineage>
</organism>
<dbReference type="InterPro" id="IPR009030">
    <property type="entry name" value="Growth_fac_rcpt_cys_sf"/>
</dbReference>
<dbReference type="AlphaFoldDB" id="A0AAD8ZXT7"/>
<protein>
    <recommendedName>
        <fullName evidence="13">Sushi domain containing 1</fullName>
    </recommendedName>
</protein>
<dbReference type="InterPro" id="IPR035976">
    <property type="entry name" value="Sushi/SCR/CCP_sf"/>
</dbReference>
<feature type="compositionally biased region" description="Polar residues" evidence="7">
    <location>
        <begin position="726"/>
        <end position="735"/>
    </location>
</feature>
<dbReference type="InterPro" id="IPR018097">
    <property type="entry name" value="EGF_Ca-bd_CS"/>
</dbReference>
<dbReference type="Proteomes" id="UP001239994">
    <property type="component" value="Unassembled WGS sequence"/>
</dbReference>
<dbReference type="SUPFAM" id="SSF57535">
    <property type="entry name" value="Complement control module/SCR domain"/>
    <property type="match status" value="2"/>
</dbReference>
<dbReference type="InterPro" id="IPR049883">
    <property type="entry name" value="NOTCH1_EGF-like"/>
</dbReference>
<keyword evidence="1 5" id="KW-0245">EGF-like domain</keyword>
<evidence type="ECO:0000313" key="11">
    <source>
        <dbReference type="EMBL" id="KAK1806950.1"/>
    </source>
</evidence>
<dbReference type="GO" id="GO:0005509">
    <property type="term" value="F:calcium ion binding"/>
    <property type="evidence" value="ECO:0007669"/>
    <property type="project" value="InterPro"/>
</dbReference>
<feature type="transmembrane region" description="Helical" evidence="8">
    <location>
        <begin position="6"/>
        <end position="31"/>
    </location>
</feature>
<keyword evidence="12" id="KW-1185">Reference proteome</keyword>
<dbReference type="SUPFAM" id="SSF57184">
    <property type="entry name" value="Growth factor receptor domain"/>
    <property type="match status" value="1"/>
</dbReference>
<keyword evidence="8" id="KW-0812">Transmembrane</keyword>
<dbReference type="InterPro" id="IPR001881">
    <property type="entry name" value="EGF-like_Ca-bd_dom"/>
</dbReference>
<evidence type="ECO:0000259" key="10">
    <source>
        <dbReference type="PROSITE" id="PS50923"/>
    </source>
</evidence>
<dbReference type="PANTHER" id="PTHR24051:SF5">
    <property type="entry name" value="SUSHI DOMAIN-CONTAINING PROTEIN 1"/>
    <property type="match status" value="1"/>
</dbReference>
<keyword evidence="8" id="KW-1133">Transmembrane helix</keyword>
<dbReference type="FunFam" id="2.10.25.10:FF:000038">
    <property type="entry name" value="Fibrillin 2"/>
    <property type="match status" value="1"/>
</dbReference>
<evidence type="ECO:0000256" key="7">
    <source>
        <dbReference type="SAM" id="MobiDB-lite"/>
    </source>
</evidence>
<dbReference type="CDD" id="cd00033">
    <property type="entry name" value="CCP"/>
    <property type="match status" value="2"/>
</dbReference>
<dbReference type="SMART" id="SM00181">
    <property type="entry name" value="EGF"/>
    <property type="match status" value="3"/>
</dbReference>
<dbReference type="EMBL" id="JAROKS010000001">
    <property type="protein sequence ID" value="KAK1806950.1"/>
    <property type="molecule type" value="Genomic_DNA"/>
</dbReference>
<dbReference type="Gene3D" id="2.10.70.10">
    <property type="entry name" value="Complement Module, domain 1"/>
    <property type="match status" value="2"/>
</dbReference>
<dbReference type="PROSITE" id="PS01186">
    <property type="entry name" value="EGF_2"/>
    <property type="match status" value="1"/>
</dbReference>
<accession>A0AAD8ZXT7</accession>